<feature type="transmembrane region" description="Helical" evidence="6">
    <location>
        <begin position="529"/>
        <end position="551"/>
    </location>
</feature>
<feature type="transmembrane region" description="Helical" evidence="6">
    <location>
        <begin position="499"/>
        <end position="517"/>
    </location>
</feature>
<dbReference type="InterPro" id="IPR004331">
    <property type="entry name" value="SPX_dom"/>
</dbReference>
<keyword evidence="5 6" id="KW-0472">Membrane</keyword>
<evidence type="ECO:0000313" key="11">
    <source>
        <dbReference type="Proteomes" id="UP000332933"/>
    </source>
</evidence>
<dbReference type="CDD" id="cd14447">
    <property type="entry name" value="SPX"/>
    <property type="match status" value="1"/>
</dbReference>
<evidence type="ECO:0000259" key="8">
    <source>
        <dbReference type="PROSITE" id="PS51382"/>
    </source>
</evidence>
<evidence type="ECO:0000256" key="1">
    <source>
        <dbReference type="ARBA" id="ARBA00004141"/>
    </source>
</evidence>
<dbReference type="Pfam" id="PF03124">
    <property type="entry name" value="EXS"/>
    <property type="match status" value="1"/>
</dbReference>
<organism evidence="10 11">
    <name type="scientific">Aphanomyces stellatus</name>
    <dbReference type="NCBI Taxonomy" id="120398"/>
    <lineage>
        <taxon>Eukaryota</taxon>
        <taxon>Sar</taxon>
        <taxon>Stramenopiles</taxon>
        <taxon>Oomycota</taxon>
        <taxon>Saprolegniomycetes</taxon>
        <taxon>Saprolegniales</taxon>
        <taxon>Verrucalvaceae</taxon>
        <taxon>Aphanomyces</taxon>
    </lineage>
</organism>
<dbReference type="PANTHER" id="PTHR10783">
    <property type="entry name" value="XENOTROPIC AND POLYTROPIC RETROVIRUS RECEPTOR 1-RELATED"/>
    <property type="match status" value="1"/>
</dbReference>
<proteinExistence type="inferred from homology"/>
<feature type="transmembrane region" description="Helical" evidence="6">
    <location>
        <begin position="295"/>
        <end position="316"/>
    </location>
</feature>
<feature type="transmembrane region" description="Helical" evidence="6">
    <location>
        <begin position="598"/>
        <end position="614"/>
    </location>
</feature>
<protein>
    <submittedName>
        <fullName evidence="10">Aste57867_11386 protein</fullName>
    </submittedName>
</protein>
<evidence type="ECO:0000313" key="9">
    <source>
        <dbReference type="EMBL" id="KAF0697956.1"/>
    </source>
</evidence>
<dbReference type="OrthoDB" id="9970435at2759"/>
<feature type="transmembrane region" description="Helical" evidence="6">
    <location>
        <begin position="401"/>
        <end position="420"/>
    </location>
</feature>
<feature type="domain" description="EXS" evidence="7">
    <location>
        <begin position="458"/>
        <end position="658"/>
    </location>
</feature>
<dbReference type="GO" id="GO:0006817">
    <property type="term" value="P:phosphate ion transport"/>
    <property type="evidence" value="ECO:0007669"/>
    <property type="project" value="TreeGrafter"/>
</dbReference>
<dbReference type="Proteomes" id="UP000332933">
    <property type="component" value="Unassembled WGS sequence"/>
</dbReference>
<comment type="subcellular location">
    <subcellularLocation>
        <location evidence="1">Membrane</location>
        <topology evidence="1">Multi-pass membrane protein</topology>
    </subcellularLocation>
</comment>
<gene>
    <name evidence="10" type="primary">Aste57867_11386</name>
    <name evidence="9" type="ORF">As57867_011344</name>
    <name evidence="10" type="ORF">ASTE57867_11386</name>
</gene>
<keyword evidence="11" id="KW-1185">Reference proteome</keyword>
<feature type="transmembrane region" description="Helical" evidence="6">
    <location>
        <begin position="252"/>
        <end position="270"/>
    </location>
</feature>
<dbReference type="GO" id="GO:0005886">
    <property type="term" value="C:plasma membrane"/>
    <property type="evidence" value="ECO:0007669"/>
    <property type="project" value="TreeGrafter"/>
</dbReference>
<sequence>MYSGVGPISFDQSLGSSIRGRMLTFKEKLAHHLIPEWEAYYVNYSELKYHVKQIQRRQSFLNMSGNDYQETDEGAHLVKTSKPTHFEQEFLGECEKVDTWYCSRLDEYRQQFGLLQDQYAAAVAAREPVVPKELVATPDGEAFHLERHSIKQSFVELYKMLRMLQNFALLNYTALRKILKKHKKKCGDRFDKAHRALNDALHEYDFSHALPVKECIVQLEAYFAATFHENDRVLALAELDDWKDSTLNWQHVYIGLKMGICMILAMWLLWDDVMVVALRKDPSTPKLMQTKAYPFYRGNALFLFFLWLWGGTLYCWQSARINYRYICELDPHATADFSQVFEDASHLSILYFINFILYVEMEHQTLPEYFPRGYLPLSFCVYVFCYFASKEWGKQRRLARIIHDIILLPLFPVSYFHTLVTNYMTSAAKMNQDFAWSVCYFTTGEFLDTTTPESFCANDYYYVRVVVPLISALPLWWRCMQSLRRVYELKSWFPGVLNALKYALSQMVVLFGLFHSYYSPVQPSNTMQIGWIVLFVVSSLYSWLWDVVMDWGLGRPQYHFLGDGHMYSRKWIYYVAIAVDFVLIFSWTLALIPPTDEYSFMGFLLYLQPITMYLEPIRRSMWACFAMENEHLRNTLGFRKEKFIPLHFDRKPAKPDQEDTKHYAYKVGALAAVVVALSASAIFLF</sequence>
<keyword evidence="4 6" id="KW-1133">Transmembrane helix</keyword>
<reference evidence="9" key="2">
    <citation type="submission" date="2019-06" db="EMBL/GenBank/DDBJ databases">
        <title>Genomics analysis of Aphanomyces spp. identifies a new class of oomycete effector associated with host adaptation.</title>
        <authorList>
            <person name="Gaulin E."/>
        </authorList>
    </citation>
    <scope>NUCLEOTIDE SEQUENCE</scope>
    <source>
        <strain evidence="9">CBS 578.67</strain>
    </source>
</reference>
<feature type="transmembrane region" description="Helical" evidence="6">
    <location>
        <begin position="663"/>
        <end position="684"/>
    </location>
</feature>
<dbReference type="AlphaFoldDB" id="A0A485KT96"/>
<dbReference type="PROSITE" id="PS51380">
    <property type="entry name" value="EXS"/>
    <property type="match status" value="1"/>
</dbReference>
<dbReference type="PROSITE" id="PS51382">
    <property type="entry name" value="SPX"/>
    <property type="match status" value="1"/>
</dbReference>
<dbReference type="PANTHER" id="PTHR10783:SF103">
    <property type="entry name" value="SOLUTE CARRIER FAMILY 53 MEMBER 1"/>
    <property type="match status" value="1"/>
</dbReference>
<dbReference type="EMBL" id="CAADRA010005299">
    <property type="protein sequence ID" value="VFT88247.1"/>
    <property type="molecule type" value="Genomic_DNA"/>
</dbReference>
<dbReference type="Pfam" id="PF03105">
    <property type="entry name" value="SPX"/>
    <property type="match status" value="2"/>
</dbReference>
<dbReference type="EMBL" id="VJMH01005278">
    <property type="protein sequence ID" value="KAF0697956.1"/>
    <property type="molecule type" value="Genomic_DNA"/>
</dbReference>
<comment type="similarity">
    <text evidence="2">Belongs to the SYG1 (TC 2.A.94) family.</text>
</comment>
<evidence type="ECO:0000256" key="3">
    <source>
        <dbReference type="ARBA" id="ARBA00022692"/>
    </source>
</evidence>
<keyword evidence="3 6" id="KW-0812">Transmembrane</keyword>
<evidence type="ECO:0000259" key="7">
    <source>
        <dbReference type="PROSITE" id="PS51380"/>
    </source>
</evidence>
<dbReference type="InterPro" id="IPR004342">
    <property type="entry name" value="EXS_C"/>
</dbReference>
<dbReference type="GO" id="GO:0016036">
    <property type="term" value="P:cellular response to phosphate starvation"/>
    <property type="evidence" value="ECO:0007669"/>
    <property type="project" value="TreeGrafter"/>
</dbReference>
<feature type="transmembrane region" description="Helical" evidence="6">
    <location>
        <begin position="571"/>
        <end position="592"/>
    </location>
</feature>
<reference evidence="10 11" key="1">
    <citation type="submission" date="2019-03" db="EMBL/GenBank/DDBJ databases">
        <authorList>
            <person name="Gaulin E."/>
            <person name="Dumas B."/>
        </authorList>
    </citation>
    <scope>NUCLEOTIDE SEQUENCE [LARGE SCALE GENOMIC DNA]</scope>
    <source>
        <strain evidence="10">CBS 568.67</strain>
    </source>
</reference>
<evidence type="ECO:0000256" key="2">
    <source>
        <dbReference type="ARBA" id="ARBA00009665"/>
    </source>
</evidence>
<feature type="transmembrane region" description="Helical" evidence="6">
    <location>
        <begin position="461"/>
        <end position="479"/>
    </location>
</feature>
<evidence type="ECO:0000313" key="10">
    <source>
        <dbReference type="EMBL" id="VFT88247.1"/>
    </source>
</evidence>
<evidence type="ECO:0000256" key="6">
    <source>
        <dbReference type="SAM" id="Phobius"/>
    </source>
</evidence>
<feature type="domain" description="SPX" evidence="8">
    <location>
        <begin position="23"/>
        <end position="196"/>
    </location>
</feature>
<evidence type="ECO:0000256" key="4">
    <source>
        <dbReference type="ARBA" id="ARBA00022989"/>
    </source>
</evidence>
<evidence type="ECO:0000256" key="5">
    <source>
        <dbReference type="ARBA" id="ARBA00023136"/>
    </source>
</evidence>
<name>A0A485KT96_9STRA</name>
<dbReference type="GO" id="GO:0000822">
    <property type="term" value="F:inositol hexakisphosphate binding"/>
    <property type="evidence" value="ECO:0007669"/>
    <property type="project" value="TreeGrafter"/>
</dbReference>
<dbReference type="GO" id="GO:0005794">
    <property type="term" value="C:Golgi apparatus"/>
    <property type="evidence" value="ECO:0007669"/>
    <property type="project" value="TreeGrafter"/>
</dbReference>
<accession>A0A485KT96</accession>